<evidence type="ECO:0000313" key="1">
    <source>
        <dbReference type="EMBL" id="EDR08025.1"/>
    </source>
</evidence>
<name>B0DBM6_LACBS</name>
<dbReference type="OrthoDB" id="10421389at2759"/>
<sequence>MRVWFVPPTHRSSSCFAHRVDLPAGTLSAFAHPLRFAQSGSLSEQGHYMLLSVSDYVVF</sequence>
<evidence type="ECO:0000313" key="2">
    <source>
        <dbReference type="Proteomes" id="UP000001194"/>
    </source>
</evidence>
<dbReference type="EMBL" id="DS547102">
    <property type="protein sequence ID" value="EDR08025.1"/>
    <property type="molecule type" value="Genomic_DNA"/>
</dbReference>
<gene>
    <name evidence="1" type="ORF">LACBIDRAFT_297627</name>
</gene>
<dbReference type="GeneID" id="6076805"/>
<dbReference type="InParanoid" id="B0DBM6"/>
<organism evidence="2">
    <name type="scientific">Laccaria bicolor (strain S238N-H82 / ATCC MYA-4686)</name>
    <name type="common">Bicoloured deceiver</name>
    <name type="synonym">Laccaria laccata var. bicolor</name>
    <dbReference type="NCBI Taxonomy" id="486041"/>
    <lineage>
        <taxon>Eukaryota</taxon>
        <taxon>Fungi</taxon>
        <taxon>Dikarya</taxon>
        <taxon>Basidiomycota</taxon>
        <taxon>Agaricomycotina</taxon>
        <taxon>Agaricomycetes</taxon>
        <taxon>Agaricomycetidae</taxon>
        <taxon>Agaricales</taxon>
        <taxon>Agaricineae</taxon>
        <taxon>Hydnangiaceae</taxon>
        <taxon>Laccaria</taxon>
    </lineage>
</organism>
<keyword evidence="2" id="KW-1185">Reference proteome</keyword>
<dbReference type="Proteomes" id="UP000001194">
    <property type="component" value="Unassembled WGS sequence"/>
</dbReference>
<accession>B0DBM6</accession>
<dbReference type="AlphaFoldDB" id="B0DBM6"/>
<dbReference type="HOGENOM" id="CLU_2961192_0_0_1"/>
<reference evidence="1 2" key="1">
    <citation type="journal article" date="2008" name="Nature">
        <title>The genome of Laccaria bicolor provides insights into mycorrhizal symbiosis.</title>
        <authorList>
            <person name="Martin F."/>
            <person name="Aerts A."/>
            <person name="Ahren D."/>
            <person name="Brun A."/>
            <person name="Danchin E.G.J."/>
            <person name="Duchaussoy F."/>
            <person name="Gibon J."/>
            <person name="Kohler A."/>
            <person name="Lindquist E."/>
            <person name="Pereda V."/>
            <person name="Salamov A."/>
            <person name="Shapiro H.J."/>
            <person name="Wuyts J."/>
            <person name="Blaudez D."/>
            <person name="Buee M."/>
            <person name="Brokstein P."/>
            <person name="Canbaeck B."/>
            <person name="Cohen D."/>
            <person name="Courty P.E."/>
            <person name="Coutinho P.M."/>
            <person name="Delaruelle C."/>
            <person name="Detter J.C."/>
            <person name="Deveau A."/>
            <person name="DiFazio S."/>
            <person name="Duplessis S."/>
            <person name="Fraissinet-Tachet L."/>
            <person name="Lucic E."/>
            <person name="Frey-Klett P."/>
            <person name="Fourrey C."/>
            <person name="Feussner I."/>
            <person name="Gay G."/>
            <person name="Grimwood J."/>
            <person name="Hoegger P.J."/>
            <person name="Jain P."/>
            <person name="Kilaru S."/>
            <person name="Labbe J."/>
            <person name="Lin Y.C."/>
            <person name="Legue V."/>
            <person name="Le Tacon F."/>
            <person name="Marmeisse R."/>
            <person name="Melayah D."/>
            <person name="Montanini B."/>
            <person name="Muratet M."/>
            <person name="Nehls U."/>
            <person name="Niculita-Hirzel H."/>
            <person name="Oudot-Le Secq M.P."/>
            <person name="Peter M."/>
            <person name="Quesneville H."/>
            <person name="Rajashekar B."/>
            <person name="Reich M."/>
            <person name="Rouhier N."/>
            <person name="Schmutz J."/>
            <person name="Yin T."/>
            <person name="Chalot M."/>
            <person name="Henrissat B."/>
            <person name="Kuees U."/>
            <person name="Lucas S."/>
            <person name="Van de Peer Y."/>
            <person name="Podila G.K."/>
            <person name="Polle A."/>
            <person name="Pukkila P.J."/>
            <person name="Richardson P.M."/>
            <person name="Rouze P."/>
            <person name="Sanders I.R."/>
            <person name="Stajich J.E."/>
            <person name="Tunlid A."/>
            <person name="Tuskan G."/>
            <person name="Grigoriev I.V."/>
        </authorList>
    </citation>
    <scope>NUCLEOTIDE SEQUENCE [LARGE SCALE GENOMIC DNA]</scope>
    <source>
        <strain evidence="2">S238N-H82 / ATCC MYA-4686</strain>
    </source>
</reference>
<dbReference type="KEGG" id="lbc:LACBIDRAFT_297627"/>
<dbReference type="RefSeq" id="XP_001881095.1">
    <property type="nucleotide sequence ID" value="XM_001881060.1"/>
</dbReference>
<proteinExistence type="predicted"/>
<protein>
    <submittedName>
        <fullName evidence="1">Predicted protein</fullName>
    </submittedName>
</protein>